<dbReference type="EMBL" id="JASJOU010000001">
    <property type="protein sequence ID" value="MDJ1499459.1"/>
    <property type="molecule type" value="Genomic_DNA"/>
</dbReference>
<reference evidence="1" key="1">
    <citation type="submission" date="2023-05" db="EMBL/GenBank/DDBJ databases">
        <authorList>
            <person name="Zhang X."/>
        </authorList>
    </citation>
    <scope>NUCLEOTIDE SEQUENCE</scope>
    <source>
        <strain evidence="1">BD1B2-1</strain>
    </source>
</reference>
<dbReference type="Proteomes" id="UP001232063">
    <property type="component" value="Unassembled WGS sequence"/>
</dbReference>
<organism evidence="1 2">
    <name type="scientific">Xanthocytophaga agilis</name>
    <dbReference type="NCBI Taxonomy" id="3048010"/>
    <lineage>
        <taxon>Bacteria</taxon>
        <taxon>Pseudomonadati</taxon>
        <taxon>Bacteroidota</taxon>
        <taxon>Cytophagia</taxon>
        <taxon>Cytophagales</taxon>
        <taxon>Rhodocytophagaceae</taxon>
        <taxon>Xanthocytophaga</taxon>
    </lineage>
</organism>
<evidence type="ECO:0000313" key="1">
    <source>
        <dbReference type="EMBL" id="MDJ1499459.1"/>
    </source>
</evidence>
<gene>
    <name evidence="1" type="ORF">QNI22_02315</name>
</gene>
<name>A0AAE3R0I5_9BACT</name>
<proteinExistence type="predicted"/>
<accession>A0AAE3R0I5</accession>
<comment type="caution">
    <text evidence="1">The sequence shown here is derived from an EMBL/GenBank/DDBJ whole genome shotgun (WGS) entry which is preliminary data.</text>
</comment>
<protein>
    <submittedName>
        <fullName evidence="1">Uncharacterized protein</fullName>
    </submittedName>
</protein>
<dbReference type="AlphaFoldDB" id="A0AAE3R0I5"/>
<keyword evidence="2" id="KW-1185">Reference proteome</keyword>
<sequence length="199" mass="22305">MKVFIPLVLFFVFVIRCEAQLFASYKQGYYIDANGSVHQGLIKAGAGDNFPIKFKETKESKMLKCKPDDIAGYVIDKDSFAVVRNFEVPYSLTGAIIDVAFAKVIKVGRVTLYQNTVLLGAGNTQVSMESYLLKKGNNLDIVRVPTGPGRFKKRLSEFFSDFPKMSQQIENGTLTYDYILIMVDNYNKEFSTKTSSATP</sequence>
<dbReference type="RefSeq" id="WP_314508979.1">
    <property type="nucleotide sequence ID" value="NZ_JASJOU010000001.1"/>
</dbReference>
<evidence type="ECO:0000313" key="2">
    <source>
        <dbReference type="Proteomes" id="UP001232063"/>
    </source>
</evidence>